<feature type="transmembrane region" description="Helical" evidence="1">
    <location>
        <begin position="87"/>
        <end position="107"/>
    </location>
</feature>
<keyword evidence="1" id="KW-1133">Transmembrane helix</keyword>
<dbReference type="PATRIC" id="fig|743698.3.peg.135"/>
<keyword evidence="3" id="KW-1185">Reference proteome</keyword>
<reference evidence="3" key="2">
    <citation type="submission" date="2015-06" db="EMBL/GenBank/DDBJ databases">
        <title>Complete genome sequence of Spiroplasma eriocheiris TDA-040725-5 (DSM 21848).</title>
        <authorList>
            <person name="Lo W.-S."/>
            <person name="Kuo C.-H."/>
        </authorList>
    </citation>
    <scope>NUCLEOTIDE SEQUENCE [LARGE SCALE GENOMIC DNA]</scope>
    <source>
        <strain evidence="3">TDA-040725-5</strain>
    </source>
</reference>
<feature type="transmembrane region" description="Helical" evidence="1">
    <location>
        <begin position="179"/>
        <end position="203"/>
    </location>
</feature>
<feature type="transmembrane region" description="Helical" evidence="1">
    <location>
        <begin position="127"/>
        <end position="158"/>
    </location>
</feature>
<reference evidence="2 3" key="1">
    <citation type="journal article" date="2015" name="Genome Biol. Evol.">
        <title>Found and Lost: The Fates of Horizontally Acquired Genes in Arthropod-Symbiotic Spiroplasma.</title>
        <authorList>
            <person name="Lo W.S."/>
            <person name="Gasparich G.E."/>
            <person name="Kuo C.H."/>
        </authorList>
    </citation>
    <scope>NUCLEOTIDE SEQUENCE [LARGE SCALE GENOMIC DNA]</scope>
    <source>
        <strain evidence="3">TDA-040725-5</strain>
    </source>
</reference>
<sequence>MSGRCVKIYCKILIVFFILFMIYHFNFLNLNNTILGIDFILISLLVNIFYLLLIVFVFIYIFQSLISNIKVRYKWFVKNPSFNKNQYWGILFLWCCNLVIYPCVLVLNANAHSMALINQFYLLDFHWIFFGKLYFSYIIFCAALIFYITLIWIFYSYLKNLHRFVKASNKVAIHHLHKKICKIIALIIRIKLIILHILAILVARISKFRQLALIYQIRKTKLLNQFKKEHFPPLVLQN</sequence>
<feature type="transmembrane region" description="Helical" evidence="1">
    <location>
        <begin position="12"/>
        <end position="28"/>
    </location>
</feature>
<feature type="transmembrane region" description="Helical" evidence="1">
    <location>
        <begin position="40"/>
        <end position="66"/>
    </location>
</feature>
<evidence type="ECO:0000313" key="3">
    <source>
        <dbReference type="Proteomes" id="UP000035661"/>
    </source>
</evidence>
<gene>
    <name evidence="2" type="ORF">SERIO_v1c01330</name>
</gene>
<dbReference type="EMBL" id="CP011856">
    <property type="protein sequence ID" value="AKM53730.1"/>
    <property type="molecule type" value="Genomic_DNA"/>
</dbReference>
<evidence type="ECO:0008006" key="4">
    <source>
        <dbReference type="Google" id="ProtNLM"/>
    </source>
</evidence>
<keyword evidence="1" id="KW-0812">Transmembrane</keyword>
<keyword evidence="1" id="KW-0472">Membrane</keyword>
<dbReference type="KEGG" id="seri:SERIO_v1c01330"/>
<dbReference type="AlphaFoldDB" id="A0A0H3XHH8"/>
<dbReference type="Proteomes" id="UP000035661">
    <property type="component" value="Chromosome"/>
</dbReference>
<evidence type="ECO:0000313" key="2">
    <source>
        <dbReference type="EMBL" id="AKM53730.1"/>
    </source>
</evidence>
<protein>
    <recommendedName>
        <fullName evidence="4">Transmembrane protein</fullName>
    </recommendedName>
</protein>
<organism evidence="2 3">
    <name type="scientific">Spiroplasma eriocheiris</name>
    <dbReference type="NCBI Taxonomy" id="315358"/>
    <lineage>
        <taxon>Bacteria</taxon>
        <taxon>Bacillati</taxon>
        <taxon>Mycoplasmatota</taxon>
        <taxon>Mollicutes</taxon>
        <taxon>Entomoplasmatales</taxon>
        <taxon>Spiroplasmataceae</taxon>
        <taxon>Spiroplasma</taxon>
    </lineage>
</organism>
<accession>A0A0H3XHH8</accession>
<name>A0A0H3XHH8_9MOLU</name>
<proteinExistence type="predicted"/>
<evidence type="ECO:0000256" key="1">
    <source>
        <dbReference type="SAM" id="Phobius"/>
    </source>
</evidence>
<dbReference type="RefSeq" id="WP_047791006.1">
    <property type="nucleotide sequence ID" value="NZ_CP011856.1"/>
</dbReference>